<dbReference type="Pfam" id="PF06527">
    <property type="entry name" value="TniQ"/>
    <property type="match status" value="1"/>
</dbReference>
<dbReference type="InterPro" id="IPR009492">
    <property type="entry name" value="TniQ"/>
</dbReference>
<name>A0AAE9MPV2_9FLAO</name>
<protein>
    <recommendedName>
        <fullName evidence="1">TniQ domain-containing protein</fullName>
    </recommendedName>
</protein>
<gene>
    <name evidence="2" type="ORF">HER15_08025</name>
</gene>
<reference evidence="2" key="1">
    <citation type="submission" date="2020-04" db="EMBL/GenBank/DDBJ databases">
        <title>Tenacibaculum mesophilum bac2.</title>
        <authorList>
            <person name="Li M."/>
        </authorList>
    </citation>
    <scope>NUCLEOTIDE SEQUENCE</scope>
    <source>
        <strain evidence="2">Bac2</strain>
    </source>
</reference>
<feature type="domain" description="TniQ" evidence="1">
    <location>
        <begin position="6"/>
        <end position="146"/>
    </location>
</feature>
<evidence type="ECO:0000259" key="1">
    <source>
        <dbReference type="Pfam" id="PF06527"/>
    </source>
</evidence>
<dbReference type="RefSeq" id="WP_301338791.1">
    <property type="nucleotide sequence ID" value="NZ_CP050861.1"/>
</dbReference>
<dbReference type="Proteomes" id="UP001056837">
    <property type="component" value="Chromosome"/>
</dbReference>
<proteinExistence type="predicted"/>
<accession>A0AAE9MPV2</accession>
<sequence length="316" mass="37802">MNKRFPIYVRPEKNELFSSWLMRISAEIKIKTFTFSKFYFPSQPIWNRDVDRMFPKKIVDSLLLYSNLKLCEIFNMFLISYKEIVFNDYRIHGYTPGILNLGINHRKRNGYGTLCCPGCLSKDIIYYRKEWRLFFSLVCVDCKCKLIDRCPNCKSPISFHRLEVGSSNLLKTPLFLCWNCKLNLSIVKVKVRKNSPEYKYQTYINDTILKGYNDVTNYSFSYFYVLQLLSGLLTTSSLQWNRVKKIVEKYYSVSFSSQVDIRNNMEERRKSLLYSFKILNNWPTNFHKIFTKSNVRISDFNKDTIIPFWFEKELRN</sequence>
<evidence type="ECO:0000313" key="2">
    <source>
        <dbReference type="EMBL" id="UTD15415.1"/>
    </source>
</evidence>
<evidence type="ECO:0000313" key="3">
    <source>
        <dbReference type="Proteomes" id="UP001056837"/>
    </source>
</evidence>
<dbReference type="EMBL" id="CP050861">
    <property type="protein sequence ID" value="UTD15415.1"/>
    <property type="molecule type" value="Genomic_DNA"/>
</dbReference>
<organism evidence="2 3">
    <name type="scientific">Tenacibaculum mesophilum</name>
    <dbReference type="NCBI Taxonomy" id="104268"/>
    <lineage>
        <taxon>Bacteria</taxon>
        <taxon>Pseudomonadati</taxon>
        <taxon>Bacteroidota</taxon>
        <taxon>Flavobacteriia</taxon>
        <taxon>Flavobacteriales</taxon>
        <taxon>Flavobacteriaceae</taxon>
        <taxon>Tenacibaculum</taxon>
    </lineage>
</organism>
<dbReference type="AlphaFoldDB" id="A0AAE9MPV2"/>